<organism evidence="1 2">
    <name type="scientific">Nocardioides plantarum</name>
    <dbReference type="NCBI Taxonomy" id="29299"/>
    <lineage>
        <taxon>Bacteria</taxon>
        <taxon>Bacillati</taxon>
        <taxon>Actinomycetota</taxon>
        <taxon>Actinomycetes</taxon>
        <taxon>Propionibacteriales</taxon>
        <taxon>Nocardioidaceae</taxon>
        <taxon>Nocardioides</taxon>
    </lineage>
</organism>
<evidence type="ECO:0000313" key="1">
    <source>
        <dbReference type="EMBL" id="MFB9315035.1"/>
    </source>
</evidence>
<dbReference type="EMBL" id="JBHMDG010000028">
    <property type="protein sequence ID" value="MFB9315035.1"/>
    <property type="molecule type" value="Genomic_DNA"/>
</dbReference>
<comment type="caution">
    <text evidence="1">The sequence shown here is derived from an EMBL/GenBank/DDBJ whole genome shotgun (WGS) entry which is preliminary data.</text>
</comment>
<protein>
    <submittedName>
        <fullName evidence="1">Uncharacterized protein</fullName>
    </submittedName>
</protein>
<accession>A0ABV5KH00</accession>
<keyword evidence="2" id="KW-1185">Reference proteome</keyword>
<evidence type="ECO:0000313" key="2">
    <source>
        <dbReference type="Proteomes" id="UP001589750"/>
    </source>
</evidence>
<dbReference type="RefSeq" id="WP_140007367.1">
    <property type="nucleotide sequence ID" value="NZ_JBHMDG010000028.1"/>
</dbReference>
<reference evidence="1 2" key="1">
    <citation type="submission" date="2024-09" db="EMBL/GenBank/DDBJ databases">
        <authorList>
            <person name="Sun Q."/>
            <person name="Mori K."/>
        </authorList>
    </citation>
    <scope>NUCLEOTIDE SEQUENCE [LARGE SCALE GENOMIC DNA]</scope>
    <source>
        <strain evidence="1 2">JCM 9626</strain>
    </source>
</reference>
<dbReference type="Proteomes" id="UP001589750">
    <property type="component" value="Unassembled WGS sequence"/>
</dbReference>
<sequence>MLGAHVVVSSGGEVLADRAAVRSSGRQALGRALVELAGSRAAGPGAGVTLGSGVDRLRRRPVLVGLS</sequence>
<gene>
    <name evidence="1" type="ORF">ACFFRI_18405</name>
</gene>
<name>A0ABV5KH00_9ACTN</name>
<proteinExistence type="predicted"/>